<dbReference type="InterPro" id="IPR022856">
    <property type="entry name" value="Ribosomal_eL21_arc"/>
</dbReference>
<dbReference type="GO" id="GO:1990904">
    <property type="term" value="C:ribonucleoprotein complex"/>
    <property type="evidence" value="ECO:0007669"/>
    <property type="project" value="UniProtKB-KW"/>
</dbReference>
<evidence type="ECO:0000313" key="7">
    <source>
        <dbReference type="EMBL" id="HGL41499.1"/>
    </source>
</evidence>
<protein>
    <recommendedName>
        <fullName evidence="4 5">Large ribosomal subunit protein eL21</fullName>
    </recommendedName>
</protein>
<dbReference type="InterPro" id="IPR036948">
    <property type="entry name" value="Ribosomal_eL21_sf"/>
</dbReference>
<sequence length="95" mass="10705">MPQSKGFRRKSRGYLKKPRGSRSGPRPDIYLREYKPGDRVLLAIEPSVQKGSPHRRYHGKIGVIVEKRGRGYVVKVGDEGKTLSILPDHIRGAVN</sequence>
<proteinExistence type="inferred from homology"/>
<reference evidence="8" key="1">
    <citation type="journal article" date="2020" name="mSystems">
        <title>Genome- and Community-Level Interaction Insights into Carbon Utilization and Element Cycling Functions of Hydrothermarchaeota in Hydrothermal Sediment.</title>
        <authorList>
            <person name="Zhou Z."/>
            <person name="Liu Y."/>
            <person name="Xu W."/>
            <person name="Pan J."/>
            <person name="Luo Z.H."/>
            <person name="Li M."/>
        </authorList>
    </citation>
    <scope>NUCLEOTIDE SEQUENCE [LARGE SCALE GENOMIC DNA]</scope>
    <source>
        <strain evidence="8">SpSt-613</strain>
        <strain evidence="7">SpSt-669</strain>
    </source>
</reference>
<dbReference type="SUPFAM" id="SSF50104">
    <property type="entry name" value="Translation proteins SH3-like domain"/>
    <property type="match status" value="1"/>
</dbReference>
<dbReference type="PANTHER" id="PTHR20981">
    <property type="entry name" value="60S RIBOSOMAL PROTEIN L21"/>
    <property type="match status" value="1"/>
</dbReference>
<dbReference type="AlphaFoldDB" id="A0A7C4I594"/>
<gene>
    <name evidence="5" type="primary">rpl21e</name>
    <name evidence="8" type="ORF">ENT82_04100</name>
    <name evidence="7" type="ORF">ENU43_07560</name>
</gene>
<dbReference type="Gene3D" id="2.30.30.70">
    <property type="entry name" value="Ribosomal protein L21"/>
    <property type="match status" value="1"/>
</dbReference>
<evidence type="ECO:0000256" key="3">
    <source>
        <dbReference type="ARBA" id="ARBA00023274"/>
    </source>
</evidence>
<dbReference type="GO" id="GO:0006412">
    <property type="term" value="P:translation"/>
    <property type="evidence" value="ECO:0007669"/>
    <property type="project" value="UniProtKB-UniRule"/>
</dbReference>
<comment type="caution">
    <text evidence="8">The sequence shown here is derived from an EMBL/GenBank/DDBJ whole genome shotgun (WGS) entry which is preliminary data.</text>
</comment>
<comment type="similarity">
    <text evidence="1 5">Belongs to the eukaryotic ribosomal protein eL21 family.</text>
</comment>
<evidence type="ECO:0000256" key="1">
    <source>
        <dbReference type="ARBA" id="ARBA00008427"/>
    </source>
</evidence>
<dbReference type="GO" id="GO:0003735">
    <property type="term" value="F:structural constituent of ribosome"/>
    <property type="evidence" value="ECO:0007669"/>
    <property type="project" value="InterPro"/>
</dbReference>
<dbReference type="EMBL" id="DTAD01000039">
    <property type="protein sequence ID" value="HGN90294.1"/>
    <property type="molecule type" value="Genomic_DNA"/>
</dbReference>
<keyword evidence="2 5" id="KW-0689">Ribosomal protein</keyword>
<dbReference type="GO" id="GO:0005840">
    <property type="term" value="C:ribosome"/>
    <property type="evidence" value="ECO:0007669"/>
    <property type="project" value="UniProtKB-KW"/>
</dbReference>
<dbReference type="HAMAP" id="MF_00369">
    <property type="entry name" value="Ribosomal_eL21"/>
    <property type="match status" value="1"/>
</dbReference>
<dbReference type="InterPro" id="IPR008991">
    <property type="entry name" value="Translation_prot_SH3-like_sf"/>
</dbReference>
<organism evidence="8">
    <name type="scientific">Caldiarchaeum subterraneum</name>
    <dbReference type="NCBI Taxonomy" id="311458"/>
    <lineage>
        <taxon>Archaea</taxon>
        <taxon>Nitrososphaerota</taxon>
        <taxon>Candidatus Caldarchaeales</taxon>
        <taxon>Candidatus Caldarchaeaceae</taxon>
        <taxon>Candidatus Caldarchaeum</taxon>
    </lineage>
</organism>
<evidence type="ECO:0000256" key="5">
    <source>
        <dbReference type="HAMAP-Rule" id="MF_00369"/>
    </source>
</evidence>
<name>A0A7C4I594_CALS0</name>
<evidence type="ECO:0000256" key="2">
    <source>
        <dbReference type="ARBA" id="ARBA00022980"/>
    </source>
</evidence>
<evidence type="ECO:0000256" key="4">
    <source>
        <dbReference type="ARBA" id="ARBA00035219"/>
    </source>
</evidence>
<dbReference type="InterPro" id="IPR001147">
    <property type="entry name" value="Ribosomal_eL21"/>
</dbReference>
<keyword evidence="3 5" id="KW-0687">Ribonucleoprotein</keyword>
<dbReference type="EMBL" id="DTCM01000088">
    <property type="protein sequence ID" value="HGL41499.1"/>
    <property type="molecule type" value="Genomic_DNA"/>
</dbReference>
<evidence type="ECO:0000256" key="6">
    <source>
        <dbReference type="SAM" id="MobiDB-lite"/>
    </source>
</evidence>
<feature type="region of interest" description="Disordered" evidence="6">
    <location>
        <begin position="1"/>
        <end position="30"/>
    </location>
</feature>
<dbReference type="Pfam" id="PF01157">
    <property type="entry name" value="Ribosomal_L21e"/>
    <property type="match status" value="1"/>
</dbReference>
<feature type="compositionally biased region" description="Basic residues" evidence="6">
    <location>
        <begin position="1"/>
        <end position="20"/>
    </location>
</feature>
<evidence type="ECO:0000313" key="8">
    <source>
        <dbReference type="EMBL" id="HGN90294.1"/>
    </source>
</evidence>
<accession>A0A7C4I594</accession>